<dbReference type="Proteomes" id="UP001610444">
    <property type="component" value="Unassembled WGS sequence"/>
</dbReference>
<evidence type="ECO:0000313" key="2">
    <source>
        <dbReference type="EMBL" id="KAL2856840.1"/>
    </source>
</evidence>
<evidence type="ECO:0000313" key="3">
    <source>
        <dbReference type="Proteomes" id="UP001610444"/>
    </source>
</evidence>
<dbReference type="EMBL" id="JBFXLR010000007">
    <property type="protein sequence ID" value="KAL2856840.1"/>
    <property type="molecule type" value="Genomic_DNA"/>
</dbReference>
<accession>A0ABR4KX37</accession>
<evidence type="ECO:0000256" key="1">
    <source>
        <dbReference type="SAM" id="SignalP"/>
    </source>
</evidence>
<sequence length="73" mass="8358">MPLVLLVCSSLFVGRKRGENGWVAKTDSTPHLFPMSNLDPLTSTRVKLFETETIAWMPIQRRNDETGARRIRD</sequence>
<comment type="caution">
    <text evidence="2">The sequence shown here is derived from an EMBL/GenBank/DDBJ whole genome shotgun (WGS) entry which is preliminary data.</text>
</comment>
<protein>
    <recommendedName>
        <fullName evidence="4">Secreted protein</fullName>
    </recommendedName>
</protein>
<dbReference type="GeneID" id="98154222"/>
<reference evidence="2 3" key="1">
    <citation type="submission" date="2024-07" db="EMBL/GenBank/DDBJ databases">
        <title>Section-level genome sequencing and comparative genomics of Aspergillus sections Usti and Cavernicolus.</title>
        <authorList>
            <consortium name="Lawrence Berkeley National Laboratory"/>
            <person name="Nybo J.L."/>
            <person name="Vesth T.C."/>
            <person name="Theobald S."/>
            <person name="Frisvad J.C."/>
            <person name="Larsen T.O."/>
            <person name="Kjaerboelling I."/>
            <person name="Rothschild-Mancinelli K."/>
            <person name="Lyhne E.K."/>
            <person name="Kogle M.E."/>
            <person name="Barry K."/>
            <person name="Clum A."/>
            <person name="Na H."/>
            <person name="Ledsgaard L."/>
            <person name="Lin J."/>
            <person name="Lipzen A."/>
            <person name="Kuo A."/>
            <person name="Riley R."/>
            <person name="Mondo S."/>
            <person name="LaButti K."/>
            <person name="Haridas S."/>
            <person name="Pangalinan J."/>
            <person name="Salamov A.A."/>
            <person name="Simmons B.A."/>
            <person name="Magnuson J.K."/>
            <person name="Chen J."/>
            <person name="Drula E."/>
            <person name="Henrissat B."/>
            <person name="Wiebenga A."/>
            <person name="Lubbers R.J."/>
            <person name="Gomes A.C."/>
            <person name="Macurrencykelacurrency M.R."/>
            <person name="Stajich J."/>
            <person name="Grigoriev I.V."/>
            <person name="Mortensen U.H."/>
            <person name="De vries R.P."/>
            <person name="Baker S.E."/>
            <person name="Andersen M.R."/>
        </authorList>
    </citation>
    <scope>NUCLEOTIDE SEQUENCE [LARGE SCALE GENOMIC DNA]</scope>
    <source>
        <strain evidence="2 3">CBS 756.74</strain>
    </source>
</reference>
<dbReference type="RefSeq" id="XP_070902704.1">
    <property type="nucleotide sequence ID" value="XM_071039058.1"/>
</dbReference>
<name>A0ABR4KX37_9EURO</name>
<feature type="signal peptide" evidence="1">
    <location>
        <begin position="1"/>
        <end position="18"/>
    </location>
</feature>
<organism evidence="2 3">
    <name type="scientific">Aspergillus pseudodeflectus</name>
    <dbReference type="NCBI Taxonomy" id="176178"/>
    <lineage>
        <taxon>Eukaryota</taxon>
        <taxon>Fungi</taxon>
        <taxon>Dikarya</taxon>
        <taxon>Ascomycota</taxon>
        <taxon>Pezizomycotina</taxon>
        <taxon>Eurotiomycetes</taxon>
        <taxon>Eurotiomycetidae</taxon>
        <taxon>Eurotiales</taxon>
        <taxon>Aspergillaceae</taxon>
        <taxon>Aspergillus</taxon>
        <taxon>Aspergillus subgen. Nidulantes</taxon>
    </lineage>
</organism>
<gene>
    <name evidence="2" type="ORF">BJX68DRAFT_229568</name>
</gene>
<feature type="chain" id="PRO_5047090580" description="Secreted protein" evidence="1">
    <location>
        <begin position="19"/>
        <end position="73"/>
    </location>
</feature>
<keyword evidence="3" id="KW-1185">Reference proteome</keyword>
<evidence type="ECO:0008006" key="4">
    <source>
        <dbReference type="Google" id="ProtNLM"/>
    </source>
</evidence>
<proteinExistence type="predicted"/>
<keyword evidence="1" id="KW-0732">Signal</keyword>